<keyword evidence="6" id="KW-1185">Reference proteome</keyword>
<evidence type="ECO:0000256" key="2">
    <source>
        <dbReference type="ARBA" id="ARBA00022801"/>
    </source>
</evidence>
<accession>A0ABR2L3T9</accession>
<dbReference type="InterPro" id="IPR036196">
    <property type="entry name" value="Ptyr_pPase_sf"/>
</dbReference>
<sequence length="149" mass="16607">MISDIKKKVLFVCLGNICRSPACEGIARSLCNGKAFFDSAGTEAEIGSPPDYRSIAVCKRHGINISGHCGRQMDDSDWSKFDLIAALDNEIFYTLGKWQPNNSKAKLALFDEKNGGVLDPWYGDESGFEDMYNQIEKAMPDFLKEQKVI</sequence>
<name>A0ABR2L3T9_9EUKA</name>
<protein>
    <submittedName>
        <fullName evidence="5">Low molecular weight phosphotyrosine protein phosphatase</fullName>
    </submittedName>
</protein>
<dbReference type="CDD" id="cd16343">
    <property type="entry name" value="LMWPTP"/>
    <property type="match status" value="1"/>
</dbReference>
<evidence type="ECO:0000313" key="5">
    <source>
        <dbReference type="EMBL" id="KAK8898034.1"/>
    </source>
</evidence>
<evidence type="ECO:0000256" key="3">
    <source>
        <dbReference type="ARBA" id="ARBA00022912"/>
    </source>
</evidence>
<dbReference type="PANTHER" id="PTHR11717:SF7">
    <property type="entry name" value="LOW MOLECULAR WEIGHT PHOSPHOTYROSINE PROTEIN PHOSPHATASE"/>
    <property type="match status" value="1"/>
</dbReference>
<comment type="similarity">
    <text evidence="1">Belongs to the low molecular weight phosphotyrosine protein phosphatase family.</text>
</comment>
<dbReference type="PRINTS" id="PR00719">
    <property type="entry name" value="LMWPTPASE"/>
</dbReference>
<dbReference type="PANTHER" id="PTHR11717">
    <property type="entry name" value="LOW MOLECULAR WEIGHT PROTEIN TYROSINE PHOSPHATASE"/>
    <property type="match status" value="1"/>
</dbReference>
<dbReference type="EMBL" id="JAPFFF010000001">
    <property type="protein sequence ID" value="KAK8898034.1"/>
    <property type="molecule type" value="Genomic_DNA"/>
</dbReference>
<dbReference type="InterPro" id="IPR023485">
    <property type="entry name" value="Ptyr_pPase"/>
</dbReference>
<dbReference type="InterPro" id="IPR050438">
    <property type="entry name" value="LMW_PTPase"/>
</dbReference>
<dbReference type="Proteomes" id="UP001470230">
    <property type="component" value="Unassembled WGS sequence"/>
</dbReference>
<keyword evidence="2" id="KW-0378">Hydrolase</keyword>
<dbReference type="SMART" id="SM00226">
    <property type="entry name" value="LMWPc"/>
    <property type="match status" value="1"/>
</dbReference>
<gene>
    <name evidence="5" type="ORF">M9Y10_000294</name>
</gene>
<evidence type="ECO:0000259" key="4">
    <source>
        <dbReference type="SMART" id="SM00226"/>
    </source>
</evidence>
<reference evidence="5 6" key="1">
    <citation type="submission" date="2024-04" db="EMBL/GenBank/DDBJ databases">
        <title>Tritrichomonas musculus Genome.</title>
        <authorList>
            <person name="Alves-Ferreira E."/>
            <person name="Grigg M."/>
            <person name="Lorenzi H."/>
            <person name="Galac M."/>
        </authorList>
    </citation>
    <scope>NUCLEOTIDE SEQUENCE [LARGE SCALE GENOMIC DNA]</scope>
    <source>
        <strain evidence="5 6">EAF2021</strain>
    </source>
</reference>
<evidence type="ECO:0000256" key="1">
    <source>
        <dbReference type="ARBA" id="ARBA00011063"/>
    </source>
</evidence>
<dbReference type="Pfam" id="PF01451">
    <property type="entry name" value="LMWPc"/>
    <property type="match status" value="1"/>
</dbReference>
<keyword evidence="3" id="KW-0904">Protein phosphatase</keyword>
<feature type="domain" description="Phosphotyrosine protein phosphatase I" evidence="4">
    <location>
        <begin position="7"/>
        <end position="145"/>
    </location>
</feature>
<dbReference type="SUPFAM" id="SSF52788">
    <property type="entry name" value="Phosphotyrosine protein phosphatases I"/>
    <property type="match status" value="1"/>
</dbReference>
<evidence type="ECO:0000313" key="6">
    <source>
        <dbReference type="Proteomes" id="UP001470230"/>
    </source>
</evidence>
<dbReference type="Gene3D" id="3.40.50.2300">
    <property type="match status" value="1"/>
</dbReference>
<proteinExistence type="inferred from homology"/>
<dbReference type="InterPro" id="IPR017867">
    <property type="entry name" value="Tyr_phospatase_low_mol_wt"/>
</dbReference>
<comment type="caution">
    <text evidence="5">The sequence shown here is derived from an EMBL/GenBank/DDBJ whole genome shotgun (WGS) entry which is preliminary data.</text>
</comment>
<organism evidence="5 6">
    <name type="scientific">Tritrichomonas musculus</name>
    <dbReference type="NCBI Taxonomy" id="1915356"/>
    <lineage>
        <taxon>Eukaryota</taxon>
        <taxon>Metamonada</taxon>
        <taxon>Parabasalia</taxon>
        <taxon>Tritrichomonadida</taxon>
        <taxon>Tritrichomonadidae</taxon>
        <taxon>Tritrichomonas</taxon>
    </lineage>
</organism>